<keyword evidence="3" id="KW-1185">Reference proteome</keyword>
<feature type="region of interest" description="Disordered" evidence="1">
    <location>
        <begin position="350"/>
        <end position="374"/>
    </location>
</feature>
<feature type="compositionally biased region" description="Acidic residues" evidence="1">
    <location>
        <begin position="212"/>
        <end position="230"/>
    </location>
</feature>
<feature type="region of interest" description="Disordered" evidence="1">
    <location>
        <begin position="195"/>
        <end position="230"/>
    </location>
</feature>
<dbReference type="AlphaFoldDB" id="A0A250XST7"/>
<feature type="compositionally biased region" description="Basic and acidic residues" evidence="1">
    <location>
        <begin position="350"/>
        <end position="363"/>
    </location>
</feature>
<evidence type="ECO:0000313" key="2">
    <source>
        <dbReference type="EMBL" id="GAX86134.1"/>
    </source>
</evidence>
<evidence type="ECO:0000313" key="3">
    <source>
        <dbReference type="Proteomes" id="UP000232323"/>
    </source>
</evidence>
<evidence type="ECO:0000256" key="1">
    <source>
        <dbReference type="SAM" id="MobiDB-lite"/>
    </source>
</evidence>
<organism evidence="2 3">
    <name type="scientific">Chlamydomonas eustigma</name>
    <dbReference type="NCBI Taxonomy" id="1157962"/>
    <lineage>
        <taxon>Eukaryota</taxon>
        <taxon>Viridiplantae</taxon>
        <taxon>Chlorophyta</taxon>
        <taxon>core chlorophytes</taxon>
        <taxon>Chlorophyceae</taxon>
        <taxon>CS clade</taxon>
        <taxon>Chlamydomonadales</taxon>
        <taxon>Chlamydomonadaceae</taxon>
        <taxon>Chlamydomonas</taxon>
    </lineage>
</organism>
<dbReference type="Proteomes" id="UP000232323">
    <property type="component" value="Unassembled WGS sequence"/>
</dbReference>
<protein>
    <submittedName>
        <fullName evidence="2">Uncharacterized protein</fullName>
    </submittedName>
</protein>
<accession>A0A250XST7</accession>
<reference evidence="2 3" key="1">
    <citation type="submission" date="2017-08" db="EMBL/GenBank/DDBJ databases">
        <title>Acidophilic green algal genome provides insights into adaptation to an acidic environment.</title>
        <authorList>
            <person name="Hirooka S."/>
            <person name="Hirose Y."/>
            <person name="Kanesaki Y."/>
            <person name="Higuchi S."/>
            <person name="Fujiwara T."/>
            <person name="Onuma R."/>
            <person name="Era A."/>
            <person name="Ohbayashi R."/>
            <person name="Uzuka A."/>
            <person name="Nozaki H."/>
            <person name="Yoshikawa H."/>
            <person name="Miyagishima S.Y."/>
        </authorList>
    </citation>
    <scope>NUCLEOTIDE SEQUENCE [LARGE SCALE GENOMIC DNA]</scope>
    <source>
        <strain evidence="2 3">NIES-2499</strain>
    </source>
</reference>
<gene>
    <name evidence="2" type="ORF">CEUSTIGMA_g13547.t1</name>
</gene>
<dbReference type="EMBL" id="BEGY01000232">
    <property type="protein sequence ID" value="GAX86134.1"/>
    <property type="molecule type" value="Genomic_DNA"/>
</dbReference>
<sequence>MQLAGSGILELQEQLHSSVPLKKLKVTRCKVPSVPARMSQRTAEFENRKLTESLDKDAKDDFYDFPPAPSIAGMPQTSTLCASSIDVFPDLLDTKSHANSWFSVFMKHPATASLPGIDKVAEELDSNRYLTDFFTPSHIHTTLQEWKDGTGARILKAGDVNRCMLAVTEYAEGASKKAEGMKVVLSSKVGSKSSGPIVTTGPKSLLSPVSEESGETFADEDGDECNSSETYDDDELAMEKYLRNARENMLEKKRQGISKEGCTLRAQRRLQYIRAQARKAILECSAFKGTMEERVEQYTAMLYVVHPLHATKPEEGKDVPDSDVARKIVKEIHGKAHGISCIKLLEKQKKKEERKAMKTDDQKKRNKDARRLRK</sequence>
<name>A0A250XST7_9CHLO</name>
<proteinExistence type="predicted"/>
<feature type="compositionally biased region" description="Basic residues" evidence="1">
    <location>
        <begin position="364"/>
        <end position="374"/>
    </location>
</feature>
<comment type="caution">
    <text evidence="2">The sequence shown here is derived from an EMBL/GenBank/DDBJ whole genome shotgun (WGS) entry which is preliminary data.</text>
</comment>